<keyword evidence="7" id="KW-0413">Isomerase</keyword>
<comment type="similarity">
    <text evidence="1">Belongs to the helicase family. UvrD subfamily.</text>
</comment>
<feature type="domain" description="UvrD-like helicase ATP-binding" evidence="13">
    <location>
        <begin position="4"/>
        <end position="288"/>
    </location>
</feature>
<dbReference type="PANTHER" id="PTHR11070">
    <property type="entry name" value="UVRD / RECB / PCRA DNA HELICASE FAMILY MEMBER"/>
    <property type="match status" value="1"/>
</dbReference>
<dbReference type="Gene3D" id="1.10.10.160">
    <property type="match status" value="1"/>
</dbReference>
<dbReference type="GO" id="GO:0003677">
    <property type="term" value="F:DNA binding"/>
    <property type="evidence" value="ECO:0007669"/>
    <property type="project" value="UniProtKB-KW"/>
</dbReference>
<dbReference type="AlphaFoldDB" id="A0A415G184"/>
<dbReference type="CDD" id="cd17932">
    <property type="entry name" value="DEXQc_UvrD"/>
    <property type="match status" value="1"/>
</dbReference>
<comment type="catalytic activity">
    <reaction evidence="11">
        <text>ATP + H2O = ADP + phosphate + H(+)</text>
        <dbReference type="Rhea" id="RHEA:13065"/>
        <dbReference type="ChEBI" id="CHEBI:15377"/>
        <dbReference type="ChEBI" id="CHEBI:15378"/>
        <dbReference type="ChEBI" id="CHEBI:30616"/>
        <dbReference type="ChEBI" id="CHEBI:43474"/>
        <dbReference type="ChEBI" id="CHEBI:456216"/>
        <dbReference type="EC" id="5.6.2.4"/>
    </reaction>
</comment>
<dbReference type="EMBL" id="QRNE01000005">
    <property type="protein sequence ID" value="RHK29539.1"/>
    <property type="molecule type" value="Genomic_DNA"/>
</dbReference>
<evidence type="ECO:0000313" key="16">
    <source>
        <dbReference type="Proteomes" id="UP000285503"/>
    </source>
</evidence>
<evidence type="ECO:0000256" key="12">
    <source>
        <dbReference type="PROSITE-ProRule" id="PRU00560"/>
    </source>
</evidence>
<evidence type="ECO:0000256" key="2">
    <source>
        <dbReference type="ARBA" id="ARBA00022741"/>
    </source>
</evidence>
<dbReference type="GO" id="GO:0005524">
    <property type="term" value="F:ATP binding"/>
    <property type="evidence" value="ECO:0007669"/>
    <property type="project" value="UniProtKB-UniRule"/>
</dbReference>
<evidence type="ECO:0000256" key="4">
    <source>
        <dbReference type="ARBA" id="ARBA00022806"/>
    </source>
</evidence>
<dbReference type="EC" id="5.6.2.4" evidence="9"/>
<feature type="binding site" evidence="12">
    <location>
        <begin position="25"/>
        <end position="32"/>
    </location>
    <ligand>
        <name>ATP</name>
        <dbReference type="ChEBI" id="CHEBI:30616"/>
    </ligand>
</feature>
<dbReference type="GO" id="GO:0016887">
    <property type="term" value="F:ATP hydrolysis activity"/>
    <property type="evidence" value="ECO:0007669"/>
    <property type="project" value="RHEA"/>
</dbReference>
<keyword evidence="5 12" id="KW-0067">ATP-binding</keyword>
<dbReference type="Gene3D" id="3.40.50.300">
    <property type="entry name" value="P-loop containing nucleotide triphosphate hydrolases"/>
    <property type="match status" value="2"/>
</dbReference>
<evidence type="ECO:0000313" key="15">
    <source>
        <dbReference type="EMBL" id="RHK29539.1"/>
    </source>
</evidence>
<gene>
    <name evidence="15" type="ORF">DW075_02230</name>
</gene>
<evidence type="ECO:0000256" key="1">
    <source>
        <dbReference type="ARBA" id="ARBA00009922"/>
    </source>
</evidence>
<dbReference type="Gene3D" id="1.10.486.10">
    <property type="entry name" value="PCRA, domain 4"/>
    <property type="match status" value="1"/>
</dbReference>
<reference evidence="15 16" key="1">
    <citation type="submission" date="2018-08" db="EMBL/GenBank/DDBJ databases">
        <title>A genome reference for cultivated species of the human gut microbiota.</title>
        <authorList>
            <person name="Zou Y."/>
            <person name="Xue W."/>
            <person name="Luo G."/>
        </authorList>
    </citation>
    <scope>NUCLEOTIDE SEQUENCE [LARGE SCALE GENOMIC DNA]</scope>
    <source>
        <strain evidence="15 16">AF46-11NS</strain>
    </source>
</reference>
<comment type="caution">
    <text evidence="15">The sequence shown here is derived from an EMBL/GenBank/DDBJ whole genome shotgun (WGS) entry which is preliminary data.</text>
</comment>
<evidence type="ECO:0000256" key="11">
    <source>
        <dbReference type="ARBA" id="ARBA00048988"/>
    </source>
</evidence>
<evidence type="ECO:0000256" key="9">
    <source>
        <dbReference type="ARBA" id="ARBA00034808"/>
    </source>
</evidence>
<name>A0A415G184_9BACE</name>
<keyword evidence="3 12" id="KW-0378">Hydrolase</keyword>
<evidence type="ECO:0000259" key="13">
    <source>
        <dbReference type="PROSITE" id="PS51198"/>
    </source>
</evidence>
<organism evidence="15 16">
    <name type="scientific">Bacteroides xylanisolvens</name>
    <dbReference type="NCBI Taxonomy" id="371601"/>
    <lineage>
        <taxon>Bacteria</taxon>
        <taxon>Pseudomonadati</taxon>
        <taxon>Bacteroidota</taxon>
        <taxon>Bacteroidia</taxon>
        <taxon>Bacteroidales</taxon>
        <taxon>Bacteroidaceae</taxon>
        <taxon>Bacteroides</taxon>
    </lineage>
</organism>
<dbReference type="PANTHER" id="PTHR11070:SF2">
    <property type="entry name" value="ATP-DEPENDENT DNA HELICASE SRS2"/>
    <property type="match status" value="1"/>
</dbReference>
<dbReference type="GO" id="GO:0043138">
    <property type="term" value="F:3'-5' DNA helicase activity"/>
    <property type="evidence" value="ECO:0007669"/>
    <property type="project" value="UniProtKB-EC"/>
</dbReference>
<evidence type="ECO:0000256" key="8">
    <source>
        <dbReference type="ARBA" id="ARBA00034617"/>
    </source>
</evidence>
<dbReference type="Proteomes" id="UP000285503">
    <property type="component" value="Unassembled WGS sequence"/>
</dbReference>
<dbReference type="InterPro" id="IPR027417">
    <property type="entry name" value="P-loop_NTPase"/>
</dbReference>
<sequence length="618" mass="69870">MCKIKLSSKQQEIASLKDGAILVRASAGSGKTRVLVERIKMLAGMTKRKVLAITFTNKACEEIRTRLAEVDENLLEHVFVATFHGLCESIIESHIAATRFVTMPQIFADDDRKKILEETITETPSLSQWYRGLNDKERRETLYRALDNISLIKRSVILDDELSKVIKDGQMRNLYLSYREQMDSLNAIDFDDLLLNAYQLLIHNPRIADLYRRSFTYICVDEAQDLNKAQYMVLRAITGSEHKNVMLVGDTKQSIYAFNGSSSKYMDDWFVNDYTPTIYNLNENYRSAKAILDYAQKVVHDDTLDVTLPYTGVCKEYAYDTPCEEAQEVVSGIKSLVGTEIEGYDGKLSYSDIAVLARNKFVLGKIEEQLKSSNLPYHYKTTGAGLEFASTAAKAFDLAMVVRTNPYDRLHLDMLQSIVGVSHCKSLEQVVESISDAFLKEVVQQASLLEDDGSNMYQTIKSVLNTLKASNASEFKSTDEALAVFDEFELLKHHWSSYAKSVTNYSLSAFRNAMSLGQTSVASLDVEGVTLSTVHTMKGQQAVVVFLVGMDEGTFPDYRAIKKGNNSIEMQQEKNNLYVAITRAQRHLYICYPQKRKMPWGDWSPRKKSSLLPKQTIV</sequence>
<feature type="domain" description="UvrD-like helicase C-terminal" evidence="14">
    <location>
        <begin position="282"/>
        <end position="539"/>
    </location>
</feature>
<dbReference type="InterPro" id="IPR000212">
    <property type="entry name" value="DNA_helicase_UvrD/REP"/>
</dbReference>
<dbReference type="GO" id="GO:0000725">
    <property type="term" value="P:recombinational repair"/>
    <property type="evidence" value="ECO:0007669"/>
    <property type="project" value="TreeGrafter"/>
</dbReference>
<dbReference type="InterPro" id="IPR014017">
    <property type="entry name" value="DNA_helicase_UvrD-like_C"/>
</dbReference>
<keyword evidence="6" id="KW-0238">DNA-binding</keyword>
<dbReference type="PROSITE" id="PS51198">
    <property type="entry name" value="UVRD_HELICASE_ATP_BIND"/>
    <property type="match status" value="1"/>
</dbReference>
<evidence type="ECO:0000256" key="7">
    <source>
        <dbReference type="ARBA" id="ARBA00023235"/>
    </source>
</evidence>
<protein>
    <recommendedName>
        <fullName evidence="9">DNA 3'-5' helicase</fullName>
        <ecNumber evidence="9">5.6.2.4</ecNumber>
    </recommendedName>
    <alternativeName>
        <fullName evidence="10">DNA 3'-5' helicase II</fullName>
    </alternativeName>
</protein>
<comment type="catalytic activity">
    <reaction evidence="8">
        <text>Couples ATP hydrolysis with the unwinding of duplex DNA by translocating in the 3'-5' direction.</text>
        <dbReference type="EC" id="5.6.2.4"/>
    </reaction>
</comment>
<dbReference type="InterPro" id="IPR014016">
    <property type="entry name" value="UvrD-like_ATP-bd"/>
</dbReference>
<accession>A0A415G184</accession>
<evidence type="ECO:0000256" key="10">
    <source>
        <dbReference type="ARBA" id="ARBA00034923"/>
    </source>
</evidence>
<evidence type="ECO:0000256" key="3">
    <source>
        <dbReference type="ARBA" id="ARBA00022801"/>
    </source>
</evidence>
<evidence type="ECO:0000256" key="5">
    <source>
        <dbReference type="ARBA" id="ARBA00022840"/>
    </source>
</evidence>
<keyword evidence="2 12" id="KW-0547">Nucleotide-binding</keyword>
<keyword evidence="4 12" id="KW-0347">Helicase</keyword>
<proteinExistence type="inferred from homology"/>
<dbReference type="SUPFAM" id="SSF52540">
    <property type="entry name" value="P-loop containing nucleoside triphosphate hydrolases"/>
    <property type="match status" value="1"/>
</dbReference>
<dbReference type="Pfam" id="PF00580">
    <property type="entry name" value="UvrD-helicase"/>
    <property type="match status" value="1"/>
</dbReference>
<evidence type="ECO:0000256" key="6">
    <source>
        <dbReference type="ARBA" id="ARBA00023125"/>
    </source>
</evidence>
<evidence type="ECO:0000259" key="14">
    <source>
        <dbReference type="PROSITE" id="PS51217"/>
    </source>
</evidence>
<dbReference type="PROSITE" id="PS51217">
    <property type="entry name" value="UVRD_HELICASE_CTER"/>
    <property type="match status" value="1"/>
</dbReference>
<dbReference type="Pfam" id="PF13361">
    <property type="entry name" value="UvrD_C"/>
    <property type="match status" value="2"/>
</dbReference>
<dbReference type="InterPro" id="IPR013986">
    <property type="entry name" value="DExx_box_DNA_helicase_dom_sf"/>
</dbReference>